<dbReference type="KEGG" id="cyn:Cyan7425_1875"/>
<dbReference type="AlphaFoldDB" id="B8HSD6"/>
<sequence length="87" mass="10252">MNLVHDVTLTIEALMQELTRQLQELLAIAIHQFAELPQLLWQSYCNFMHYLVETYGEEPVQREPYRKGKPVSHYIPPGGYWVITKVH</sequence>
<dbReference type="EMBL" id="CP001344">
    <property type="protein sequence ID" value="ACL44242.1"/>
    <property type="molecule type" value="Genomic_DNA"/>
</dbReference>
<protein>
    <submittedName>
        <fullName evidence="1">Uncharacterized protein</fullName>
    </submittedName>
</protein>
<reference evidence="1" key="1">
    <citation type="submission" date="2009-01" db="EMBL/GenBank/DDBJ databases">
        <title>Complete sequence of chromosome Cyanothece sp. PCC 7425.</title>
        <authorList>
            <consortium name="US DOE Joint Genome Institute"/>
            <person name="Lucas S."/>
            <person name="Copeland A."/>
            <person name="Lapidus A."/>
            <person name="Glavina del Rio T."/>
            <person name="Dalin E."/>
            <person name="Tice H."/>
            <person name="Bruce D."/>
            <person name="Goodwin L."/>
            <person name="Pitluck S."/>
            <person name="Sims D."/>
            <person name="Meineke L."/>
            <person name="Brettin T."/>
            <person name="Detter J.C."/>
            <person name="Han C."/>
            <person name="Larimer F."/>
            <person name="Land M."/>
            <person name="Hauser L."/>
            <person name="Kyrpides N."/>
            <person name="Ovchinnikova G."/>
            <person name="Liberton M."/>
            <person name="Stoeckel J."/>
            <person name="Banerjee A."/>
            <person name="Singh A."/>
            <person name="Page L."/>
            <person name="Sato H."/>
            <person name="Zhao L."/>
            <person name="Sherman L."/>
            <person name="Pakrasi H."/>
            <person name="Richardson P."/>
        </authorList>
    </citation>
    <scope>NUCLEOTIDE SEQUENCE</scope>
    <source>
        <strain evidence="1">PCC 7425</strain>
    </source>
</reference>
<gene>
    <name evidence="1" type="ordered locus">Cyan7425_1875</name>
</gene>
<name>B8HSD6_CYAP4</name>
<accession>B8HSD6</accession>
<organism evidence="1">
    <name type="scientific">Cyanothece sp. (strain PCC 7425 / ATCC 29141)</name>
    <dbReference type="NCBI Taxonomy" id="395961"/>
    <lineage>
        <taxon>Bacteria</taxon>
        <taxon>Bacillati</taxon>
        <taxon>Cyanobacteriota</taxon>
        <taxon>Cyanophyceae</taxon>
        <taxon>Gomontiellales</taxon>
        <taxon>Cyanothecaceae</taxon>
        <taxon>Cyanothece</taxon>
    </lineage>
</organism>
<proteinExistence type="predicted"/>
<dbReference type="HOGENOM" id="CLU_2478134_0_0_3"/>
<evidence type="ECO:0000313" key="1">
    <source>
        <dbReference type="EMBL" id="ACL44242.1"/>
    </source>
</evidence>